<comment type="function">
    <text evidence="1">Catalyzes the hydrolysis of queuosine 5'-phosphate, releasing the nucleobase queuine (q). Is required for salvage of queuine from exogenous queuosine (Q) that is imported and then converted to queuosine 5'-phosphate intracellularly.</text>
</comment>
<evidence type="ECO:0000313" key="3">
    <source>
        <dbReference type="Proteomes" id="UP000306954"/>
    </source>
</evidence>
<dbReference type="GO" id="GO:0006400">
    <property type="term" value="P:tRNA modification"/>
    <property type="evidence" value="ECO:0007669"/>
    <property type="project" value="TreeGrafter"/>
</dbReference>
<dbReference type="PANTHER" id="PTHR21314">
    <property type="entry name" value="QUEUOSINE 5'-PHOSPHATE N-GLYCOSYLASE_HYDROLASE-RELATED"/>
    <property type="match status" value="1"/>
</dbReference>
<comment type="catalytic activity">
    <reaction evidence="1">
        <text>queuosine 5'-phosphate + H2O = queuine + D-ribose 5-phosphate</text>
        <dbReference type="Rhea" id="RHEA:75387"/>
        <dbReference type="ChEBI" id="CHEBI:15377"/>
        <dbReference type="ChEBI" id="CHEBI:17433"/>
        <dbReference type="ChEBI" id="CHEBI:78346"/>
        <dbReference type="ChEBI" id="CHEBI:194371"/>
    </reaction>
    <physiologicalReaction direction="left-to-right" evidence="1">
        <dbReference type="Rhea" id="RHEA:75388"/>
    </physiologicalReaction>
</comment>
<organism evidence="2 3">
    <name type="scientific">Wallemia ichthyophaga</name>
    <dbReference type="NCBI Taxonomy" id="245174"/>
    <lineage>
        <taxon>Eukaryota</taxon>
        <taxon>Fungi</taxon>
        <taxon>Dikarya</taxon>
        <taxon>Basidiomycota</taxon>
        <taxon>Wallemiomycotina</taxon>
        <taxon>Wallemiomycetes</taxon>
        <taxon>Wallemiales</taxon>
        <taxon>Wallemiaceae</taxon>
        <taxon>Wallemia</taxon>
    </lineage>
</organism>
<evidence type="ECO:0000313" key="2">
    <source>
        <dbReference type="EMBL" id="TIB13536.1"/>
    </source>
</evidence>
<proteinExistence type="inferred from homology"/>
<dbReference type="Pfam" id="PF10343">
    <property type="entry name" value="Q_salvage"/>
    <property type="match status" value="1"/>
</dbReference>
<comment type="similarity">
    <text evidence="1">Belongs to the QNG1 protein family.</text>
</comment>
<dbReference type="Proteomes" id="UP000306954">
    <property type="component" value="Unassembled WGS sequence"/>
</dbReference>
<name>A0A4T0GSU5_WALIC</name>
<protein>
    <recommendedName>
        <fullName evidence="1">Queuosine 5'-phosphate N-glycosylase/hydrolase</fullName>
        <ecNumber evidence="1">3.2.2.-</ecNumber>
    </recommendedName>
    <alternativeName>
        <fullName evidence="1">Queuosine-nucleotide N-glycosylase/hydrolase</fullName>
    </alternativeName>
</protein>
<keyword evidence="1" id="KW-0378">Hydrolase</keyword>
<dbReference type="AlphaFoldDB" id="A0A4T0GSU5"/>
<reference evidence="2 3" key="1">
    <citation type="submission" date="2019-03" db="EMBL/GenBank/DDBJ databases">
        <title>Sequencing 23 genomes of Wallemia ichthyophaga.</title>
        <authorList>
            <person name="Gostincar C."/>
        </authorList>
    </citation>
    <scope>NUCLEOTIDE SEQUENCE [LARGE SCALE GENOMIC DNA]</scope>
    <source>
        <strain evidence="2 3">EXF-8621</strain>
    </source>
</reference>
<gene>
    <name evidence="2" type="ORF">E3P90_01623</name>
</gene>
<comment type="caution">
    <text evidence="2">The sequence shown here is derived from an EMBL/GenBank/DDBJ whole genome shotgun (WGS) entry which is preliminary data.</text>
</comment>
<dbReference type="GO" id="GO:0016787">
    <property type="term" value="F:hydrolase activity"/>
    <property type="evidence" value="ECO:0007669"/>
    <property type="project" value="UniProtKB-KW"/>
</dbReference>
<sequence length="388" mass="43364">MATAIDQVRESAQRVVESGAIKVCTYCYTRGSSSDSQISDEAISTLLTAINPSTFTKLSNNHGYNLPLKYSSIEEELCIVGLLTALNYGSGYRSILHKHTKMGAFDNIKRFILALFLSKDSGFLTADGLANFTLDHTIELMNINPFNEHPHPTLPGVVVGEKDEMAFEFITLVMSTLNEIGSTLQQLGVDCFGSYLKHTFSKANDANDVVMELVTRFDCFRDEYVVSIDDKPITVKLYKKALLMVEVVNTVLKKHSLTPATAKLPIFADNVIPSMLLHWNVIEIPENSEIFGAEVRHAFSHSTEKYEEMVDGLREEQKKDLLGEKVAGPALTPLQACILRSSAVEAIRRMSVRSTATEVEYDGFIWSVSKQGQYRSLVRFSEIRTVYY</sequence>
<evidence type="ECO:0000256" key="1">
    <source>
        <dbReference type="RuleBase" id="RU365002"/>
    </source>
</evidence>
<dbReference type="EC" id="3.2.2.-" evidence="1"/>
<accession>A0A4T0GSU5</accession>
<dbReference type="EMBL" id="SPOF01000014">
    <property type="protein sequence ID" value="TIB13536.1"/>
    <property type="molecule type" value="Genomic_DNA"/>
</dbReference>
<dbReference type="InterPro" id="IPR019438">
    <property type="entry name" value="Q_salvage"/>
</dbReference>
<dbReference type="PANTHER" id="PTHR21314:SF1">
    <property type="entry name" value="QUEUOSINE SALVAGE PROTEIN"/>
    <property type="match status" value="1"/>
</dbReference>